<name>A0A2P2P643_RHIMU</name>
<sequence>MEDYSGELHVHGRSAHSEPVQGEVELVAGPVQPDQAMGVQVQVQ</sequence>
<protein>
    <submittedName>
        <fullName evidence="2">Uncharacterized protein</fullName>
    </submittedName>
</protein>
<feature type="region of interest" description="Disordered" evidence="1">
    <location>
        <begin position="1"/>
        <end position="21"/>
    </location>
</feature>
<reference evidence="2" key="1">
    <citation type="submission" date="2018-02" db="EMBL/GenBank/DDBJ databases">
        <title>Rhizophora mucronata_Transcriptome.</title>
        <authorList>
            <person name="Meera S.P."/>
            <person name="Sreeshan A."/>
            <person name="Augustine A."/>
        </authorList>
    </citation>
    <scope>NUCLEOTIDE SEQUENCE</scope>
    <source>
        <tissue evidence="2">Leaf</tissue>
    </source>
</reference>
<organism evidence="2">
    <name type="scientific">Rhizophora mucronata</name>
    <name type="common">Asiatic mangrove</name>
    <dbReference type="NCBI Taxonomy" id="61149"/>
    <lineage>
        <taxon>Eukaryota</taxon>
        <taxon>Viridiplantae</taxon>
        <taxon>Streptophyta</taxon>
        <taxon>Embryophyta</taxon>
        <taxon>Tracheophyta</taxon>
        <taxon>Spermatophyta</taxon>
        <taxon>Magnoliopsida</taxon>
        <taxon>eudicotyledons</taxon>
        <taxon>Gunneridae</taxon>
        <taxon>Pentapetalae</taxon>
        <taxon>rosids</taxon>
        <taxon>fabids</taxon>
        <taxon>Malpighiales</taxon>
        <taxon>Rhizophoraceae</taxon>
        <taxon>Rhizophora</taxon>
    </lineage>
</organism>
<evidence type="ECO:0000256" key="1">
    <source>
        <dbReference type="SAM" id="MobiDB-lite"/>
    </source>
</evidence>
<evidence type="ECO:0000313" key="2">
    <source>
        <dbReference type="EMBL" id="MBX50177.1"/>
    </source>
</evidence>
<feature type="compositionally biased region" description="Basic and acidic residues" evidence="1">
    <location>
        <begin position="1"/>
        <end position="10"/>
    </location>
</feature>
<dbReference type="AlphaFoldDB" id="A0A2P2P643"/>
<dbReference type="EMBL" id="GGEC01069693">
    <property type="protein sequence ID" value="MBX50177.1"/>
    <property type="molecule type" value="Transcribed_RNA"/>
</dbReference>
<accession>A0A2P2P643</accession>
<proteinExistence type="predicted"/>